<feature type="region of interest" description="Disordered" evidence="1">
    <location>
        <begin position="147"/>
        <end position="215"/>
    </location>
</feature>
<protein>
    <submittedName>
        <fullName evidence="2">Cytochrome P450 family 27 subfamily B member 1</fullName>
    </submittedName>
</protein>
<dbReference type="Ensembl" id="ENST00000718428.1">
    <property type="protein sequence ID" value="ENSP00000520812.1"/>
    <property type="gene ID" value="ENSG00000111012.12"/>
</dbReference>
<organism evidence="2 3">
    <name type="scientific">Homo sapiens</name>
    <name type="common">Human</name>
    <dbReference type="NCBI Taxonomy" id="9606"/>
    <lineage>
        <taxon>Eukaryota</taxon>
        <taxon>Metazoa</taxon>
        <taxon>Chordata</taxon>
        <taxon>Craniata</taxon>
        <taxon>Vertebrata</taxon>
        <taxon>Euteleostomi</taxon>
        <taxon>Mammalia</taxon>
        <taxon>Eutheria</taxon>
        <taxon>Euarchontoglires</taxon>
        <taxon>Primates</taxon>
        <taxon>Haplorrhini</taxon>
        <taxon>Catarrhini</taxon>
        <taxon>Hominidae</taxon>
        <taxon>Homo</taxon>
    </lineage>
</organism>
<dbReference type="AlphaFoldDB" id="A0ABB0MVF9"/>
<proteinExistence type="evidence at protein level"/>
<reference evidence="2 3" key="2">
    <citation type="journal article" date="2004" name="Nature">
        <title>Finishing the euchromatic sequence of the human genome.</title>
        <authorList>
            <consortium name="International Human Genome Sequencing Consortium"/>
        </authorList>
    </citation>
    <scope>NUCLEOTIDE SEQUENCE [LARGE SCALE GENOMIC DNA]</scope>
</reference>
<dbReference type="GeneTree" id="ENSGT00950000182905"/>
<dbReference type="HGNC" id="HGNC:2606">
    <property type="gene designation" value="CYP27B1"/>
</dbReference>
<evidence type="ECO:0000256" key="1">
    <source>
        <dbReference type="SAM" id="MobiDB-lite"/>
    </source>
</evidence>
<evidence type="ECO:0000313" key="3">
    <source>
        <dbReference type="Proteomes" id="UP000005640"/>
    </source>
</evidence>
<evidence type="ECO:0007829" key="4">
    <source>
        <dbReference type="PeptideAtlas" id="A0ABB0MVF9"/>
    </source>
</evidence>
<reference evidence="2" key="5">
    <citation type="submission" date="2025-09" db="UniProtKB">
        <authorList>
            <consortium name="Ensembl"/>
        </authorList>
    </citation>
    <scope>IDENTIFICATION</scope>
</reference>
<sequence length="347" mass="36047">MMLRRSAFFREHPEPDHDPDPQVRLQSVPSRPLGARVGRLPRLPRVPLSTPELGRHPRPLYAQLSGRTFLQGGAVEATRAAGAGRRALRAGVASQLWDSAHRVRGCPCTRRGAAATGGTPARALQLLALDGAPPLPPAGLRTAHCGRRRMAKAPQSPGPAPPPASSGRPLRRNPEQRSLRPCAASEAPAGTWHGAARPGSGRGGGILQVRTGRHRRGSARLALGLPGGSSATRHGDLHPRCGLGVCVHAVDHGDAPLAAPPCAWALGPPLPRLGPDVCICSEARGAARGRGSHEERRTAREGPGVWGAPDPLPVPGRVACPVHPGKCDRVAIGGSGHGVQHALLGSV</sequence>
<dbReference type="EMBL" id="AC025165">
    <property type="status" value="NOT_ANNOTATED_CDS"/>
    <property type="molecule type" value="Genomic_DNA"/>
</dbReference>
<dbReference type="OpenTargets" id="ENSG00000111012"/>
<feature type="compositionally biased region" description="Basic and acidic residues" evidence="1">
    <location>
        <begin position="8"/>
        <end position="21"/>
    </location>
</feature>
<keyword evidence="4" id="KW-1267">Proteomics identification</keyword>
<gene>
    <name evidence="2" type="primary">CYP27B1</name>
</gene>
<reference evidence="2" key="4">
    <citation type="submission" date="2025-08" db="UniProtKB">
        <authorList>
            <consortium name="Ensembl"/>
        </authorList>
    </citation>
    <scope>IDENTIFICATION</scope>
</reference>
<feature type="region of interest" description="Disordered" evidence="1">
    <location>
        <begin position="1"/>
        <end position="27"/>
    </location>
</feature>
<reference evidence="2 3" key="3">
    <citation type="journal article" date="2006" name="Nature">
        <title>The finished DNA sequence of human chromosome 12.</title>
        <authorList>
            <consortium name="Baylor College of Medicine Human Genome Sequencing Center Sequence Production Team"/>
            <person name="Scherer S.E."/>
            <person name="Muzny D.M."/>
            <person name="Buhay C.J."/>
            <person name="Chen R."/>
            <person name="Cree A."/>
            <person name="Ding Y."/>
            <person name="Dugan-Rocha S."/>
            <person name="Gill R."/>
            <person name="Gunaratne P."/>
            <person name="Harris R.A."/>
            <person name="Hawes A.C."/>
            <person name="Hernandez J."/>
            <person name="Hodgson A.V."/>
            <person name="Hume J."/>
            <person name="Jackson A."/>
            <person name="Khan Z.M."/>
            <person name="Kovar-Smith C."/>
            <person name="Lewis L.R."/>
            <person name="Lozado R.J."/>
            <person name="Metzker M.L."/>
            <person name="Milosavljevic A."/>
            <person name="Miner G.R."/>
            <person name="Montgomery K.T."/>
            <person name="Morgan M.B."/>
            <person name="Nazareth L.V."/>
            <person name="Scott G."/>
            <person name="Sodergren E."/>
            <person name="Song X.Z."/>
            <person name="Steffen D."/>
            <person name="Lovering R.C."/>
            <person name="Wheeler D.A."/>
            <person name="Worley K.C."/>
            <person name="Yuan Y."/>
            <person name="Zhang Z."/>
            <person name="Adams C.Q."/>
            <person name="Ansari-Lari M.A."/>
            <person name="Ayele M."/>
            <person name="Brown M.J."/>
            <person name="Chen G."/>
            <person name="Chen Z."/>
            <person name="Clerc-Blankenburg K.P."/>
            <person name="Davis C."/>
            <person name="Delgado O."/>
            <person name="Dinh H.H."/>
            <person name="Draper H."/>
            <person name="Gonzalez-Garay M.L."/>
            <person name="Havlak P."/>
            <person name="Jackson L.R."/>
            <person name="Jacob L.S."/>
            <person name="Kelly S.H."/>
            <person name="Li L."/>
            <person name="Li Z."/>
            <person name="Liu J."/>
            <person name="Liu W."/>
            <person name="Lu J."/>
            <person name="Maheshwari M."/>
            <person name="Nguyen B.V."/>
            <person name="Okwuonu G.O."/>
            <person name="Pasternak S."/>
            <person name="Perez L.M."/>
            <person name="Plopper F.J."/>
            <person name="Santibanez J."/>
            <person name="Shen H."/>
            <person name="Tabor P.E."/>
            <person name="Verduzco D."/>
            <person name="Waldron L."/>
            <person name="Wang Q."/>
            <person name="Williams G.A."/>
            <person name="Zhang J."/>
            <person name="Zhou J."/>
            <person name="Allen C.C."/>
            <person name="Amin A.G."/>
            <person name="Anyalebechi V."/>
            <person name="Bailey M."/>
            <person name="Barbaria J.A."/>
            <person name="Bimage K.E."/>
            <person name="Bryant N.P."/>
            <person name="Burch P.E."/>
            <person name="Burkett C.E."/>
            <person name="Burrell K.L."/>
            <person name="Calderon E."/>
            <person name="Cardenas V."/>
            <person name="Carter K."/>
            <person name="Casias K."/>
            <person name="Cavazos I."/>
            <person name="Cavazos S.R."/>
            <person name="Ceasar H."/>
            <person name="Chacko J."/>
            <person name="Chan S.N."/>
            <person name="Chavez D."/>
            <person name="Christopoulos C."/>
            <person name="Chu J."/>
            <person name="Cockrell R."/>
            <person name="Cox C.D."/>
            <person name="Dang M."/>
            <person name="Dathorne S.R."/>
            <person name="David R."/>
            <person name="Davis C.M."/>
            <person name="Davy-Carroll L."/>
            <person name="Deshazo D.R."/>
            <person name="Donlin J.E."/>
            <person name="D'Souza L."/>
            <person name="Eaves K.A."/>
            <person name="Egan A."/>
            <person name="Emery-Cohen A.J."/>
            <person name="Escotto M."/>
            <person name="Flagg N."/>
            <person name="Forbes L.D."/>
            <person name="Gabisi A.M."/>
            <person name="Garza M."/>
            <person name="Hamilton C."/>
            <person name="Henderson N."/>
            <person name="Hernandez O."/>
            <person name="Hines S."/>
            <person name="Hogues M.E."/>
            <person name="Huang M."/>
            <person name="Idlebird D.G."/>
            <person name="Johnson R."/>
            <person name="Jolivet A."/>
            <person name="Jones S."/>
            <person name="Kagan R."/>
            <person name="King L.M."/>
            <person name="Leal B."/>
            <person name="Lebow H."/>
            <person name="Lee S."/>
            <person name="LeVan J.M."/>
            <person name="Lewis L.C."/>
            <person name="London P."/>
            <person name="Lorensuhewa L.M."/>
            <person name="Loulseged H."/>
            <person name="Lovett D.A."/>
            <person name="Lucier A."/>
            <person name="Lucier R.L."/>
            <person name="Ma J."/>
            <person name="Madu R.C."/>
            <person name="Mapua P."/>
            <person name="Martindale A.D."/>
            <person name="Martinez E."/>
            <person name="Massey E."/>
            <person name="Mawhiney S."/>
            <person name="Meador M.G."/>
            <person name="Mendez S."/>
            <person name="Mercado C."/>
            <person name="Mercado I.C."/>
            <person name="Merritt C.E."/>
            <person name="Miner Z.L."/>
            <person name="Minja E."/>
            <person name="Mitchell T."/>
            <person name="Mohabbat F."/>
            <person name="Mohabbat K."/>
            <person name="Montgomery B."/>
            <person name="Moore N."/>
            <person name="Morris S."/>
            <person name="Munidasa M."/>
            <person name="Ngo R.N."/>
            <person name="Nguyen N.B."/>
            <person name="Nickerson E."/>
            <person name="Nwaokelemeh O.O."/>
            <person name="Nwokenkwo S."/>
            <person name="Obregon M."/>
            <person name="Oguh M."/>
            <person name="Oragunye N."/>
            <person name="Oviedo R.J."/>
            <person name="Parish B.J."/>
            <person name="Parker D.N."/>
            <person name="Parrish J."/>
            <person name="Parks K.L."/>
            <person name="Paul H.A."/>
            <person name="Payton B.A."/>
            <person name="Perez A."/>
            <person name="Perrin W."/>
            <person name="Pickens A."/>
            <person name="Primus E.L."/>
            <person name="Pu L.L."/>
            <person name="Puazo M."/>
            <person name="Quiles M.M."/>
            <person name="Quiroz J.B."/>
            <person name="Rabata D."/>
            <person name="Reeves K."/>
            <person name="Ruiz S.J."/>
            <person name="Shao H."/>
            <person name="Sisson I."/>
            <person name="Sonaike T."/>
            <person name="Sorelle R.P."/>
            <person name="Sutton A.E."/>
            <person name="Svatek A.F."/>
            <person name="Svetz L.A."/>
            <person name="Tamerisa K.S."/>
            <person name="Taylor T.R."/>
            <person name="Teague B."/>
            <person name="Thomas N."/>
            <person name="Thorn R.D."/>
            <person name="Trejos Z.Y."/>
            <person name="Trevino B.K."/>
            <person name="Ukegbu O.N."/>
            <person name="Urban J.B."/>
            <person name="Vasquez L.I."/>
            <person name="Vera V.A."/>
            <person name="Villasana D.M."/>
            <person name="Wang L."/>
            <person name="Ward-Moore S."/>
            <person name="Warren J.T."/>
            <person name="Wei X."/>
            <person name="White F."/>
            <person name="Williamson A.L."/>
            <person name="Wleczyk R."/>
            <person name="Wooden H.S."/>
            <person name="Wooden S.H."/>
            <person name="Yen J."/>
            <person name="Yoon L."/>
            <person name="Yoon V."/>
            <person name="Zorrilla S.E."/>
            <person name="Nelson D."/>
            <person name="Kucherlapati R."/>
            <person name="Weinstock G."/>
            <person name="Gibbs R.A."/>
            <person name="null."/>
        </authorList>
    </citation>
    <scope>NUCLEOTIDE SEQUENCE [LARGE SCALE GENOMIC DNA]</scope>
</reference>
<accession>A0ABB0MVF9</accession>
<evidence type="ECO:0000313" key="2">
    <source>
        <dbReference type="Ensembl" id="ENSP00000520812.1"/>
    </source>
</evidence>
<feature type="region of interest" description="Disordered" evidence="1">
    <location>
        <begin position="289"/>
        <end position="310"/>
    </location>
</feature>
<dbReference type="Proteomes" id="UP000005640">
    <property type="component" value="Chromosome 12"/>
</dbReference>
<name>A0ABB0MVF9_HUMAN</name>
<keyword evidence="3" id="KW-1185">Reference proteome</keyword>
<reference evidence="2 3" key="1">
    <citation type="journal article" date="2001" name="Nature">
        <title>Initial sequencing and analysis of the human genome.</title>
        <authorList>
            <consortium name="International Human Genome Sequencing Consortium"/>
            <person name="Lander E.S."/>
            <person name="Linton L.M."/>
            <person name="Birren B."/>
            <person name="Nusbaum C."/>
            <person name="Zody M.C."/>
            <person name="Baldwin J."/>
            <person name="Devon K."/>
            <person name="Dewar K."/>
            <person name="Doyle M."/>
            <person name="FitzHugh W."/>
            <person name="Funke R."/>
            <person name="Gage D."/>
            <person name="Harris K."/>
            <person name="Heaford A."/>
            <person name="Howland J."/>
            <person name="Kann L."/>
            <person name="Lehoczky J."/>
            <person name="LeVine R."/>
            <person name="McEwan P."/>
            <person name="McKernan K."/>
            <person name="Meldrim J."/>
            <person name="Mesirov J.P."/>
            <person name="Miranda C."/>
            <person name="Morris W."/>
            <person name="Naylor J."/>
            <person name="Raymond C."/>
            <person name="Rosetti M."/>
            <person name="Santos R."/>
            <person name="Sheridan A."/>
            <person name="Sougnez C."/>
            <person name="Stange-Thomann N."/>
            <person name="Stojanovic N."/>
            <person name="Subramanian A."/>
            <person name="Wyman D."/>
            <person name="Rogers J."/>
            <person name="Sulston J."/>
            <person name="Ainscough R."/>
            <person name="Beck S."/>
            <person name="Bentley D."/>
            <person name="Burton J."/>
            <person name="Clee C."/>
            <person name="Carter N."/>
            <person name="Coulson A."/>
            <person name="Deadman R."/>
            <person name="Deloukas P."/>
            <person name="Dunham A."/>
            <person name="Dunham I."/>
            <person name="Durbin R."/>
            <person name="French L."/>
            <person name="Grafham D."/>
            <person name="Gregory S."/>
            <person name="Hubbard T."/>
            <person name="Humphray S."/>
            <person name="Hunt A."/>
            <person name="Jones M."/>
            <person name="Lloyd C."/>
            <person name="McMurray A."/>
            <person name="Matthews L."/>
            <person name="Mercer S."/>
            <person name="Milne S."/>
            <person name="Mullikin J.C."/>
            <person name="Mungall A."/>
            <person name="Plumb R."/>
            <person name="Ross M."/>
            <person name="Shownkeen R."/>
            <person name="Sims S."/>
            <person name="Waterston R.H."/>
            <person name="Wilson R.K."/>
            <person name="Hillier L.W."/>
            <person name="McPherson J.D."/>
            <person name="Marra M.A."/>
            <person name="Mardis E.R."/>
            <person name="Fulton L.A."/>
            <person name="Chinwalla A.T."/>
            <person name="Pepin K.H."/>
            <person name="Gish W.R."/>
            <person name="Chissoe S.L."/>
            <person name="Wendl M.C."/>
            <person name="Delehaunty K.D."/>
            <person name="Miner T.L."/>
            <person name="Delehaunty A."/>
            <person name="Kramer J.B."/>
            <person name="Cook L.L."/>
            <person name="Fulton R.S."/>
            <person name="Johnson D.L."/>
            <person name="Minx P.J."/>
            <person name="Clifton S.W."/>
            <person name="Hawkins T."/>
            <person name="Branscomb E."/>
            <person name="Predki P."/>
            <person name="Richardson P."/>
            <person name="Wenning S."/>
            <person name="Slezak T."/>
            <person name="Doggett N."/>
            <person name="Cheng J.F."/>
            <person name="Olsen A."/>
            <person name="Lucas S."/>
            <person name="Elkin C."/>
            <person name="Uberbacher E."/>
            <person name="Frazier M."/>
            <person name="Gibbs R.A."/>
            <person name="Muzny D.M."/>
            <person name="Scherer S.E."/>
            <person name="Bouck J.B."/>
            <person name="Sodergren E.J."/>
            <person name="Worley K.C."/>
            <person name="Rives C.M."/>
            <person name="Gorrell J.H."/>
            <person name="Metzker M.L."/>
            <person name="Naylor S.L."/>
            <person name="Kucherlapati R.S."/>
            <person name="Nelson D.L."/>
            <person name="Weinstock G.M."/>
            <person name="Sakaki Y."/>
            <person name="Fujiyama A."/>
            <person name="Hattori M."/>
            <person name="Yada T."/>
            <person name="Toyoda A."/>
            <person name="Itoh T."/>
            <person name="Kawagoe C."/>
            <person name="Watanabe H."/>
            <person name="Totoki Y."/>
            <person name="Taylor T."/>
            <person name="Weissenbach J."/>
            <person name="Heilig R."/>
            <person name="Saurin W."/>
            <person name="Artiguenave F."/>
            <person name="Brottier P."/>
            <person name="Bruls T."/>
            <person name="Pelletier E."/>
            <person name="Robert C."/>
            <person name="Wincker P."/>
            <person name="Smith D.R."/>
            <person name="Doucette-Stamm L."/>
            <person name="Rubenfield M."/>
            <person name="Weinstock K."/>
            <person name="Lee H.M."/>
            <person name="Dubois J."/>
            <person name="Rosenthal A."/>
            <person name="Platzer M."/>
            <person name="Nyakatura G."/>
            <person name="Taudien S."/>
            <person name="Rump A."/>
            <person name="Yang H."/>
            <person name="Yu J."/>
            <person name="Wang J."/>
            <person name="Huang G."/>
            <person name="Gu J."/>
            <person name="Hood L."/>
            <person name="Rowen L."/>
            <person name="Madan A."/>
            <person name="Qin S."/>
            <person name="Davis R.W."/>
            <person name="Federspiel N.A."/>
            <person name="Abola A.P."/>
            <person name="Proctor M.J."/>
            <person name="Myers R.M."/>
            <person name="Schmutz J."/>
            <person name="Dickson M."/>
            <person name="Grimwood J."/>
            <person name="Cox D.R."/>
            <person name="Olson M.V."/>
            <person name="Kaul R."/>
            <person name="Raymond C."/>
            <person name="Shimizu N."/>
            <person name="Kawasaki K."/>
            <person name="Minoshima S."/>
            <person name="Evans G.A."/>
            <person name="Athanasiou M."/>
            <person name="Schultz R."/>
            <person name="Roe B.A."/>
            <person name="Chen F."/>
            <person name="Pan H."/>
            <person name="Ramser J."/>
            <person name="Lehrach H."/>
            <person name="Reinhardt R."/>
            <person name="McCombie W.R."/>
            <person name="de la Bastide M."/>
            <person name="Dedhia N."/>
            <person name="Blocker H."/>
            <person name="Hornischer K."/>
            <person name="Nordsiek G."/>
            <person name="Agarwala R."/>
            <person name="Aravind L."/>
            <person name="Bailey J.A."/>
            <person name="Bateman A."/>
            <person name="Batzoglou S."/>
            <person name="Birney E."/>
            <person name="Bork P."/>
            <person name="Brown D.G."/>
            <person name="Burge C.B."/>
            <person name="Cerutti L."/>
            <person name="Chen H.C."/>
            <person name="Church D."/>
            <person name="Clamp M."/>
            <person name="Copley R.R."/>
            <person name="Doerks T."/>
            <person name="Eddy S.R."/>
            <person name="Eichler E.E."/>
            <person name="Furey T.S."/>
            <person name="Galagan J."/>
            <person name="Gilbert J.G."/>
            <person name="Harmon C."/>
            <person name="Hayashizaki Y."/>
            <person name="Haussler D."/>
            <person name="Hermjakob H."/>
            <person name="Hokamp K."/>
            <person name="Jang W."/>
            <person name="Johnson L.S."/>
            <person name="Jones T.A."/>
            <person name="Kasif S."/>
            <person name="Kaspryzk A."/>
            <person name="Kennedy S."/>
            <person name="Kent W.J."/>
            <person name="Kitts P."/>
            <person name="Koonin E.V."/>
            <person name="Korf I."/>
            <person name="Kulp D."/>
            <person name="Lancet D."/>
            <person name="Lowe T.M."/>
            <person name="McLysaght A."/>
            <person name="Mikkelsen T."/>
            <person name="Moran J.V."/>
            <person name="Mulder N."/>
            <person name="Pollara V.J."/>
            <person name="Ponting C.P."/>
            <person name="Schuler G."/>
            <person name="Schultz J."/>
            <person name="Slater G."/>
            <person name="Smit A.F."/>
            <person name="Stupka E."/>
            <person name="Szustakowski J."/>
            <person name="Thierry-Mieg D."/>
            <person name="Thierry-Mieg J."/>
            <person name="Wagner L."/>
            <person name="Wallis J."/>
            <person name="Wheeler R."/>
            <person name="Williams A."/>
            <person name="Wolf Y.I."/>
            <person name="Wolfe K.H."/>
            <person name="Yang S.P."/>
            <person name="Yeh R.F."/>
            <person name="Collins F."/>
            <person name="Guyer M.S."/>
            <person name="Peterson J."/>
            <person name="Felsenfeld A."/>
            <person name="Wetterstrand K.A."/>
            <person name="Patrinos A."/>
            <person name="Morgan M.J."/>
            <person name="de Jong P."/>
            <person name="Catanese J.J."/>
            <person name="Osoegawa K."/>
            <person name="Shizuya H."/>
            <person name="Choi S."/>
            <person name="Chen Y.J."/>
        </authorList>
    </citation>
    <scope>NUCLEOTIDE SEQUENCE [LARGE SCALE GENOMIC DNA]</scope>
</reference>
<feature type="compositionally biased region" description="Basic and acidic residues" evidence="1">
    <location>
        <begin position="291"/>
        <end position="300"/>
    </location>
</feature>